<evidence type="ECO:0000259" key="9">
    <source>
        <dbReference type="PROSITE" id="PS50928"/>
    </source>
</evidence>
<dbReference type="GO" id="GO:0005315">
    <property type="term" value="F:phosphate transmembrane transporter activity"/>
    <property type="evidence" value="ECO:0007669"/>
    <property type="project" value="InterPro"/>
</dbReference>
<dbReference type="SUPFAM" id="SSF161098">
    <property type="entry name" value="MetI-like"/>
    <property type="match status" value="1"/>
</dbReference>
<feature type="transmembrane region" description="Helical" evidence="8">
    <location>
        <begin position="259"/>
        <end position="280"/>
    </location>
</feature>
<evidence type="ECO:0000256" key="5">
    <source>
        <dbReference type="ARBA" id="ARBA00022692"/>
    </source>
</evidence>
<feature type="transmembrane region" description="Helical" evidence="8">
    <location>
        <begin position="557"/>
        <end position="581"/>
    </location>
</feature>
<dbReference type="RefSeq" id="WP_089787352.1">
    <property type="nucleotide sequence ID" value="NZ_FOKW01000004.1"/>
</dbReference>
<dbReference type="Gene3D" id="1.10.3720.10">
    <property type="entry name" value="MetI-like"/>
    <property type="match status" value="1"/>
</dbReference>
<sequence>MSIERSEPTFGRVSRLKGTVFEYLSLGASVTGIVALGVLLIYVAIDAFDLVNASPEWLLTYYVTLVLPLIGFCLYSANDRSLIRRTAFALGGGLVAMALTFSVVESFVRPIPRLTWQVAYLFVVVAPVTAYVVFVGSREPIGRTGFGLVGRVLGGTALGLSLIILFTVFDERLWFLAYTLGVLPAVGVLAYSRVNPSSPVSLLPVPVALVGFVAASVLRGPVDVYPTAWLIYVWTLVVPVSAIIAGLTAQRDGETKQTAAIAGVAAFALIGGGSLAAGSLGVSSEHALLVLLGSGVPTVMFGRRVVASDTGRVGLFLPVLLVGGALAGALIAESFGFPAPDPWLDASFVTSSPSRMPERAGLYPAIVGSVLVIAFVALLSFVLGVGSAVFLEEYTVESGVVGATTRLIQINIANLAAVPSVVYGLLGLGLFANLLGLGFGSVVTAALTLSLLILPITVISAQEAIRSVPDHLRQGSYAMGATRWQTTKNVVLPEALPGIFTGTILALGRAIGETAPLIMIGAAHTVFSPPNGIWSKISAMPMQIFVWSDFPQAEFRYGVLAAGVVTLLIVLLGMNATAIILRNKYESGV</sequence>
<dbReference type="GO" id="GO:0005886">
    <property type="term" value="C:plasma membrane"/>
    <property type="evidence" value="ECO:0007669"/>
    <property type="project" value="UniProtKB-SubCell"/>
</dbReference>
<feature type="transmembrane region" description="Helical" evidence="8">
    <location>
        <begin position="175"/>
        <end position="192"/>
    </location>
</feature>
<feature type="transmembrane region" description="Helical" evidence="8">
    <location>
        <begin position="199"/>
        <end position="217"/>
    </location>
</feature>
<keyword evidence="6 8" id="KW-1133">Transmembrane helix</keyword>
<evidence type="ECO:0000256" key="2">
    <source>
        <dbReference type="ARBA" id="ARBA00007069"/>
    </source>
</evidence>
<dbReference type="PANTHER" id="PTHR43470:SF5">
    <property type="entry name" value="PHOSPHATE TRANSPORT SYSTEM PERMEASE PROTEIN PSTA"/>
    <property type="match status" value="1"/>
</dbReference>
<dbReference type="NCBIfam" id="TIGR00974">
    <property type="entry name" value="3a0107s02c"/>
    <property type="match status" value="1"/>
</dbReference>
<dbReference type="InterPro" id="IPR035906">
    <property type="entry name" value="MetI-like_sf"/>
</dbReference>
<feature type="transmembrane region" description="Helical" evidence="8">
    <location>
        <begin position="286"/>
        <end position="306"/>
    </location>
</feature>
<dbReference type="AlphaFoldDB" id="A0A1I1G2X9"/>
<protein>
    <recommendedName>
        <fullName evidence="8">Phosphate transport system permease protein PstA</fullName>
    </recommendedName>
</protein>
<feature type="transmembrane region" description="Helical" evidence="8">
    <location>
        <begin position="148"/>
        <end position="169"/>
    </location>
</feature>
<keyword evidence="4 8" id="KW-1003">Cell membrane</keyword>
<feature type="domain" description="ABC transmembrane type-1" evidence="9">
    <location>
        <begin position="366"/>
        <end position="578"/>
    </location>
</feature>
<keyword evidence="11" id="KW-1185">Reference proteome</keyword>
<evidence type="ECO:0000256" key="4">
    <source>
        <dbReference type="ARBA" id="ARBA00022475"/>
    </source>
</evidence>
<evidence type="ECO:0000256" key="7">
    <source>
        <dbReference type="ARBA" id="ARBA00023136"/>
    </source>
</evidence>
<feature type="transmembrane region" description="Helical" evidence="8">
    <location>
        <begin position="57"/>
        <end position="75"/>
    </location>
</feature>
<evidence type="ECO:0000313" key="10">
    <source>
        <dbReference type="EMBL" id="SFC05871.1"/>
    </source>
</evidence>
<organism evidence="10 11">
    <name type="scientific">Natronobacterium haloterrestre</name>
    <name type="common">Halobiforma haloterrestris</name>
    <dbReference type="NCBI Taxonomy" id="148448"/>
    <lineage>
        <taxon>Archaea</taxon>
        <taxon>Methanobacteriati</taxon>
        <taxon>Methanobacteriota</taxon>
        <taxon>Stenosarchaea group</taxon>
        <taxon>Halobacteria</taxon>
        <taxon>Halobacteriales</taxon>
        <taxon>Natrialbaceae</taxon>
        <taxon>Natronobacterium</taxon>
    </lineage>
</organism>
<dbReference type="Proteomes" id="UP000199161">
    <property type="component" value="Unassembled WGS sequence"/>
</dbReference>
<dbReference type="InterPro" id="IPR005672">
    <property type="entry name" value="Phosphate_PstA"/>
</dbReference>
<evidence type="ECO:0000256" key="1">
    <source>
        <dbReference type="ARBA" id="ARBA00004651"/>
    </source>
</evidence>
<comment type="similarity">
    <text evidence="2 8">Belongs to the binding-protein-dependent transport system permease family. CysTW subfamily.</text>
</comment>
<feature type="transmembrane region" description="Helical" evidence="8">
    <location>
        <begin position="114"/>
        <end position="136"/>
    </location>
</feature>
<evidence type="ECO:0000256" key="8">
    <source>
        <dbReference type="RuleBase" id="RU363043"/>
    </source>
</evidence>
<feature type="transmembrane region" description="Helical" evidence="8">
    <location>
        <begin position="87"/>
        <end position="108"/>
    </location>
</feature>
<feature type="transmembrane region" description="Helical" evidence="8">
    <location>
        <begin position="20"/>
        <end position="45"/>
    </location>
</feature>
<reference evidence="11" key="1">
    <citation type="submission" date="2016-10" db="EMBL/GenBank/DDBJ databases">
        <authorList>
            <person name="Varghese N."/>
            <person name="Submissions S."/>
        </authorList>
    </citation>
    <scope>NUCLEOTIDE SEQUENCE [LARGE SCALE GENOMIC DNA]</scope>
    <source>
        <strain evidence="11">DSM 13078</strain>
    </source>
</reference>
<keyword evidence="7 8" id="KW-0472">Membrane</keyword>
<dbReference type="GO" id="GO:0035435">
    <property type="term" value="P:phosphate ion transmembrane transport"/>
    <property type="evidence" value="ECO:0007669"/>
    <property type="project" value="InterPro"/>
</dbReference>
<gene>
    <name evidence="10" type="ORF">SAMN05444422_10463</name>
</gene>
<proteinExistence type="inferred from homology"/>
<feature type="transmembrane region" description="Helical" evidence="8">
    <location>
        <begin position="412"/>
        <end position="432"/>
    </location>
</feature>
<name>A0A1I1G2X9_NATHA</name>
<dbReference type="OrthoDB" id="11402at2157"/>
<keyword evidence="5 8" id="KW-0812">Transmembrane</keyword>
<dbReference type="CDD" id="cd06261">
    <property type="entry name" value="TM_PBP2"/>
    <property type="match status" value="1"/>
</dbReference>
<accession>A0A1I1G2X9</accession>
<comment type="caution">
    <text evidence="8">Lacks conserved residue(s) required for the propagation of feature annotation.</text>
</comment>
<evidence type="ECO:0000256" key="6">
    <source>
        <dbReference type="ARBA" id="ARBA00022989"/>
    </source>
</evidence>
<feature type="transmembrane region" description="Helical" evidence="8">
    <location>
        <begin position="362"/>
        <end position="391"/>
    </location>
</feature>
<dbReference type="Pfam" id="PF00528">
    <property type="entry name" value="BPD_transp_1"/>
    <property type="match status" value="1"/>
</dbReference>
<evidence type="ECO:0000313" key="11">
    <source>
        <dbReference type="Proteomes" id="UP000199161"/>
    </source>
</evidence>
<dbReference type="PANTHER" id="PTHR43470">
    <property type="entry name" value="PHOSPHATE TRANSPORT SYSTEM PERMEASE PROTEIN PSTA-RELATED"/>
    <property type="match status" value="1"/>
</dbReference>
<dbReference type="EMBL" id="FOKW01000004">
    <property type="protein sequence ID" value="SFC05871.1"/>
    <property type="molecule type" value="Genomic_DNA"/>
</dbReference>
<feature type="transmembrane region" description="Helical" evidence="8">
    <location>
        <begin position="229"/>
        <end position="247"/>
    </location>
</feature>
<comment type="subcellular location">
    <subcellularLocation>
        <location evidence="1 8">Cell membrane</location>
        <topology evidence="1 8">Multi-pass membrane protein</topology>
    </subcellularLocation>
</comment>
<evidence type="ECO:0000256" key="3">
    <source>
        <dbReference type="ARBA" id="ARBA00022448"/>
    </source>
</evidence>
<dbReference type="PROSITE" id="PS50928">
    <property type="entry name" value="ABC_TM1"/>
    <property type="match status" value="1"/>
</dbReference>
<dbReference type="InterPro" id="IPR000515">
    <property type="entry name" value="MetI-like"/>
</dbReference>
<feature type="transmembrane region" description="Helical" evidence="8">
    <location>
        <begin position="438"/>
        <end position="459"/>
    </location>
</feature>
<keyword evidence="3" id="KW-0813">Transport</keyword>
<feature type="transmembrane region" description="Helical" evidence="8">
    <location>
        <begin position="313"/>
        <end position="332"/>
    </location>
</feature>